<dbReference type="InterPro" id="IPR011042">
    <property type="entry name" value="6-blade_b-propeller_TolB-like"/>
</dbReference>
<dbReference type="InterPro" id="IPR011041">
    <property type="entry name" value="Quinoprot_gluc/sorb_DH_b-prop"/>
</dbReference>
<feature type="domain" description="Pyrroloquinoline quinone-dependent pyranose dehydrogenase beta-propeller" evidence="3">
    <location>
        <begin position="48"/>
        <end position="464"/>
    </location>
</feature>
<dbReference type="Gene3D" id="2.120.10.30">
    <property type="entry name" value="TolB, C-terminal domain"/>
    <property type="match status" value="1"/>
</dbReference>
<dbReference type="Proteomes" id="UP000554235">
    <property type="component" value="Unassembled WGS sequence"/>
</dbReference>
<reference evidence="4 5" key="1">
    <citation type="submission" date="2020-01" db="EMBL/GenBank/DDBJ databases">
        <title>Identification and distribution of gene clusters putatively required for synthesis of sphingolipid metabolism inhibitors in phylogenetically diverse species of the filamentous fungus Fusarium.</title>
        <authorList>
            <person name="Kim H.-S."/>
            <person name="Busman M."/>
            <person name="Brown D.W."/>
            <person name="Divon H."/>
            <person name="Uhlig S."/>
            <person name="Proctor R.H."/>
        </authorList>
    </citation>
    <scope>NUCLEOTIDE SEQUENCE [LARGE SCALE GENOMIC DNA]</scope>
    <source>
        <strain evidence="4 5">NRRL 20459</strain>
    </source>
</reference>
<organism evidence="4 5">
    <name type="scientific">Fusarium albosuccineum</name>
    <dbReference type="NCBI Taxonomy" id="1237068"/>
    <lineage>
        <taxon>Eukaryota</taxon>
        <taxon>Fungi</taxon>
        <taxon>Dikarya</taxon>
        <taxon>Ascomycota</taxon>
        <taxon>Pezizomycotina</taxon>
        <taxon>Sordariomycetes</taxon>
        <taxon>Hypocreomycetidae</taxon>
        <taxon>Hypocreales</taxon>
        <taxon>Nectriaceae</taxon>
        <taxon>Fusarium</taxon>
        <taxon>Fusarium decemcellulare species complex</taxon>
    </lineage>
</organism>
<dbReference type="Pfam" id="PF22807">
    <property type="entry name" value="TrAA12"/>
    <property type="match status" value="1"/>
</dbReference>
<evidence type="ECO:0000313" key="4">
    <source>
        <dbReference type="EMBL" id="KAF4462117.1"/>
    </source>
</evidence>
<feature type="region of interest" description="Disordered" evidence="1">
    <location>
        <begin position="463"/>
        <end position="493"/>
    </location>
</feature>
<evidence type="ECO:0000313" key="5">
    <source>
        <dbReference type="Proteomes" id="UP000554235"/>
    </source>
</evidence>
<dbReference type="OrthoDB" id="507128at2759"/>
<feature type="signal peptide" evidence="2">
    <location>
        <begin position="1"/>
        <end position="30"/>
    </location>
</feature>
<dbReference type="SUPFAM" id="SSF50952">
    <property type="entry name" value="Soluble quinoprotein glucose dehydrogenase"/>
    <property type="match status" value="1"/>
</dbReference>
<keyword evidence="5" id="KW-1185">Reference proteome</keyword>
<evidence type="ECO:0000256" key="1">
    <source>
        <dbReference type="SAM" id="MobiDB-lite"/>
    </source>
</evidence>
<comment type="caution">
    <text evidence="4">The sequence shown here is derived from an EMBL/GenBank/DDBJ whole genome shotgun (WGS) entry which is preliminary data.</text>
</comment>
<dbReference type="InterPro" id="IPR054539">
    <property type="entry name" value="Beta-prop_PDH"/>
</dbReference>
<name>A0A8H4L5Q9_9HYPO</name>
<protein>
    <submittedName>
        <fullName evidence="4">L-sorbosone dehydrogenase</fullName>
    </submittedName>
</protein>
<feature type="compositionally biased region" description="Acidic residues" evidence="1">
    <location>
        <begin position="339"/>
        <end position="353"/>
    </location>
</feature>
<feature type="region of interest" description="Disordered" evidence="1">
    <location>
        <begin position="326"/>
        <end position="355"/>
    </location>
</feature>
<dbReference type="PROSITE" id="PS51257">
    <property type="entry name" value="PROKAR_LIPOPROTEIN"/>
    <property type="match status" value="1"/>
</dbReference>
<sequence length="517" mass="55591">MMASLPRIATGLTSTLLLSCLAICSSSVAAQASGQCGINNLKTSYPAPVAADDWSYRLIASDLSRPRGILFDTEGALIVVDTGVGILHLELEDQGRTCLRVRKKTVLLENEDASCLYSQNPMSYANTMPQLNHGIALSKDGRTLYASTDDKVFSWSYDPSSPSLSSSSSRTIVSNMTNSGHTSRTLLLSSKYPEMLLVSRGSAGNEDEEAEDRSTGHSQLRAFNISAFSDDDDAKSYDFMDGDLLGWGLRNSVGVAEHPETGGIYSVENSVDNLSRKGRDIHTDNPGEELNFHGYLNGSDENQGGNYGYPVCYTLWSTKNFPDLGDLQTGDQFPADRSGDDDTSSTPSDEECNTDYVPPVLAFQAHTAPLDIKFDEDGSRAFVSFHGSWNREDPVGYEISVTSFQNGRPASPSNSTNATTPIIYNTALSNCPGDCFRPVGLAWDSKGRLWFSSDSTGEIFVLNSDDNDRADQGDDDDDDGGESGGDADDSAASQFLRPGSGAFAVTLAAVVMGFFLA</sequence>
<dbReference type="EMBL" id="JAADYS010001587">
    <property type="protein sequence ID" value="KAF4462117.1"/>
    <property type="molecule type" value="Genomic_DNA"/>
</dbReference>
<feature type="chain" id="PRO_5034074759" evidence="2">
    <location>
        <begin position="31"/>
        <end position="517"/>
    </location>
</feature>
<accession>A0A8H4L5Q9</accession>
<feature type="compositionally biased region" description="Acidic residues" evidence="1">
    <location>
        <begin position="473"/>
        <end position="489"/>
    </location>
</feature>
<evidence type="ECO:0000256" key="2">
    <source>
        <dbReference type="SAM" id="SignalP"/>
    </source>
</evidence>
<proteinExistence type="predicted"/>
<evidence type="ECO:0000259" key="3">
    <source>
        <dbReference type="Pfam" id="PF22807"/>
    </source>
</evidence>
<dbReference type="AlphaFoldDB" id="A0A8H4L5Q9"/>
<keyword evidence="2" id="KW-0732">Signal</keyword>
<gene>
    <name evidence="4" type="ORF">FALBO_11075</name>
</gene>